<dbReference type="EMBL" id="CP034550">
    <property type="protein sequence ID" value="QFZ20984.1"/>
    <property type="molecule type" value="Genomic_DNA"/>
</dbReference>
<dbReference type="PANTHER" id="PTHR11959">
    <property type="entry name" value="4-HYDROXYPHENYLPYRUVATE DIOXYGENASE"/>
    <property type="match status" value="1"/>
</dbReference>
<dbReference type="Gene3D" id="3.10.180.10">
    <property type="entry name" value="2,3-Dihydroxybiphenyl 1,2-Dioxygenase, domain 1"/>
    <property type="match status" value="2"/>
</dbReference>
<dbReference type="PANTHER" id="PTHR11959:SF1">
    <property type="entry name" value="4-HYDROXYPHENYLPYRUVATE DIOXYGENASE"/>
    <property type="match status" value="1"/>
</dbReference>
<name>A0A5Q0H4X6_SACSY</name>
<dbReference type="EC" id="1.13.11.27" evidence="7"/>
<keyword evidence="8" id="KW-1185">Reference proteome</keyword>
<keyword evidence="3" id="KW-0677">Repeat</keyword>
<dbReference type="InterPro" id="IPR029068">
    <property type="entry name" value="Glyas_Bleomycin-R_OHBP_Dase"/>
</dbReference>
<dbReference type="InterPro" id="IPR037523">
    <property type="entry name" value="VOC_core"/>
</dbReference>
<dbReference type="Pfam" id="PF00903">
    <property type="entry name" value="Glyoxalase"/>
    <property type="match status" value="2"/>
</dbReference>
<evidence type="ECO:0000256" key="5">
    <source>
        <dbReference type="PIRSR" id="PIRSR009283-1"/>
    </source>
</evidence>
<dbReference type="NCBIfam" id="TIGR01263">
    <property type="entry name" value="4HPPD"/>
    <property type="match status" value="1"/>
</dbReference>
<gene>
    <name evidence="7" type="primary">hppD</name>
    <name evidence="7" type="ORF">EKG83_29580</name>
</gene>
<dbReference type="SUPFAM" id="SSF54593">
    <property type="entry name" value="Glyoxalase/Bleomycin resistance protein/Dihydroxybiphenyl dioxygenase"/>
    <property type="match status" value="1"/>
</dbReference>
<organism evidence="7 8">
    <name type="scientific">Saccharothrix syringae</name>
    <name type="common">Nocardiopsis syringae</name>
    <dbReference type="NCBI Taxonomy" id="103733"/>
    <lineage>
        <taxon>Bacteria</taxon>
        <taxon>Bacillati</taxon>
        <taxon>Actinomycetota</taxon>
        <taxon>Actinomycetes</taxon>
        <taxon>Pseudonocardiales</taxon>
        <taxon>Pseudonocardiaceae</taxon>
        <taxon>Saccharothrix</taxon>
    </lineage>
</organism>
<keyword evidence="7" id="KW-0223">Dioxygenase</keyword>
<keyword evidence="7" id="KW-0670">Pyruvate</keyword>
<evidence type="ECO:0000256" key="4">
    <source>
        <dbReference type="ARBA" id="ARBA00023004"/>
    </source>
</evidence>
<sequence length="355" mass="38647">MSDGPTFSHVEFCVGDATARAGDMVRRYGFEVVAKAGAPGRGDAHSIAVRSGRTTVVMTEGHTDDHPASLYVSLHGDGVSDIAIRVPDVRRALATAVDAGARVLAEPRTLDEPAGAVTARIAAFGDVAHTLVQSPEGAEPPGLRPVPRRTGHRGARLDRLDHFAVCLPAGMLDDTVRFYQDVLGFEPVFEERIVIGSQAMNSRVVQSRSRELTMVLIEPDTTTEAGQVDDFVKDHGGPGVQHIALTSDDIVGTVAALRERGVEFLSTPDTYYELLATRLDPTGYTVAELREQNVLVDQDHDGQLFQIFTRSVHARRTFFFEVIERMGAKTFGSGNIKALYEAVELERVRRRDGGR</sequence>
<dbReference type="InterPro" id="IPR041736">
    <property type="entry name" value="4OHPhenylPyrv_dOase_N"/>
</dbReference>
<dbReference type="InterPro" id="IPR041735">
    <property type="entry name" value="4OHPhenylPyrv_dOase_C"/>
</dbReference>
<comment type="cofactor">
    <cofactor evidence="5">
        <name>Fe cation</name>
        <dbReference type="ChEBI" id="CHEBI:24875"/>
    </cofactor>
    <text evidence="5">Binds 1 Fe cation per subunit.</text>
</comment>
<dbReference type="RefSeq" id="WP_033430180.1">
    <property type="nucleotide sequence ID" value="NZ_CP034550.1"/>
</dbReference>
<dbReference type="OrthoDB" id="9780241at2"/>
<dbReference type="GO" id="GO:0046872">
    <property type="term" value="F:metal ion binding"/>
    <property type="evidence" value="ECO:0007669"/>
    <property type="project" value="UniProtKB-KW"/>
</dbReference>
<accession>A0A5Q0H4X6</accession>
<dbReference type="Proteomes" id="UP000325787">
    <property type="component" value="Chromosome"/>
</dbReference>
<evidence type="ECO:0000259" key="6">
    <source>
        <dbReference type="PROSITE" id="PS51819"/>
    </source>
</evidence>
<dbReference type="PIRSF" id="PIRSF009283">
    <property type="entry name" value="HPP_dOase"/>
    <property type="match status" value="1"/>
</dbReference>
<dbReference type="GO" id="GO:0003868">
    <property type="term" value="F:4-hydroxyphenylpyruvate dioxygenase activity"/>
    <property type="evidence" value="ECO:0007669"/>
    <property type="project" value="UniProtKB-EC"/>
</dbReference>
<dbReference type="CDD" id="cd08342">
    <property type="entry name" value="HPPD_N_like"/>
    <property type="match status" value="1"/>
</dbReference>
<dbReference type="GO" id="GO:0006572">
    <property type="term" value="P:L-tyrosine catabolic process"/>
    <property type="evidence" value="ECO:0007669"/>
    <property type="project" value="TreeGrafter"/>
</dbReference>
<feature type="binding site" evidence="5">
    <location>
        <position position="321"/>
    </location>
    <ligand>
        <name>Fe cation</name>
        <dbReference type="ChEBI" id="CHEBI:24875"/>
    </ligand>
</feature>
<dbReference type="InterPro" id="IPR005956">
    <property type="entry name" value="4OHPhenylPyrv_dOase"/>
</dbReference>
<feature type="binding site" evidence="5">
    <location>
        <position position="162"/>
    </location>
    <ligand>
        <name>Fe cation</name>
        <dbReference type="ChEBI" id="CHEBI:24875"/>
    </ligand>
</feature>
<protein>
    <submittedName>
        <fullName evidence="7">4-hydroxyphenylpyruvate dioxygenase</fullName>
        <ecNumber evidence="7">1.13.11.27</ecNumber>
    </submittedName>
</protein>
<evidence type="ECO:0000256" key="2">
    <source>
        <dbReference type="ARBA" id="ARBA00022723"/>
    </source>
</evidence>
<proteinExistence type="inferred from homology"/>
<dbReference type="CDD" id="cd07250">
    <property type="entry name" value="HPPD_C_like"/>
    <property type="match status" value="1"/>
</dbReference>
<feature type="binding site" evidence="5">
    <location>
        <position position="242"/>
    </location>
    <ligand>
        <name>Fe cation</name>
        <dbReference type="ChEBI" id="CHEBI:24875"/>
    </ligand>
</feature>
<evidence type="ECO:0000256" key="3">
    <source>
        <dbReference type="ARBA" id="ARBA00022737"/>
    </source>
</evidence>
<comment type="similarity">
    <text evidence="1">Belongs to the 4HPPD family.</text>
</comment>
<keyword evidence="2 5" id="KW-0479">Metal-binding</keyword>
<dbReference type="PROSITE" id="PS51819">
    <property type="entry name" value="VOC"/>
    <property type="match status" value="2"/>
</dbReference>
<evidence type="ECO:0000256" key="1">
    <source>
        <dbReference type="ARBA" id="ARBA00005877"/>
    </source>
</evidence>
<evidence type="ECO:0000313" key="7">
    <source>
        <dbReference type="EMBL" id="QFZ20984.1"/>
    </source>
</evidence>
<evidence type="ECO:0000313" key="8">
    <source>
        <dbReference type="Proteomes" id="UP000325787"/>
    </source>
</evidence>
<keyword evidence="4 5" id="KW-0408">Iron</keyword>
<feature type="domain" description="VOC" evidence="6">
    <location>
        <begin position="6"/>
        <end position="134"/>
    </location>
</feature>
<reference evidence="8" key="1">
    <citation type="journal article" date="2021" name="Curr. Microbiol.">
        <title>Complete genome of nocamycin-producing strain Saccharothrix syringae NRRL B-16468 reveals the biosynthetic potential for secondary metabolites.</title>
        <authorList>
            <person name="Mo X."/>
            <person name="Yang S."/>
        </authorList>
    </citation>
    <scope>NUCLEOTIDE SEQUENCE [LARGE SCALE GENOMIC DNA]</scope>
    <source>
        <strain evidence="8">ATCC 51364 / DSM 43886 / JCM 6844 / KCTC 9398 / NBRC 14523 / NRRL B-16468 / INA 2240</strain>
    </source>
</reference>
<dbReference type="KEGG" id="ssyi:EKG83_29580"/>
<keyword evidence="7" id="KW-0560">Oxidoreductase</keyword>
<dbReference type="AlphaFoldDB" id="A0A5Q0H4X6"/>
<feature type="domain" description="VOC" evidence="6">
    <location>
        <begin position="159"/>
        <end position="310"/>
    </location>
</feature>
<dbReference type="InterPro" id="IPR004360">
    <property type="entry name" value="Glyas_Fos-R_dOase_dom"/>
</dbReference>